<feature type="coiled-coil region" evidence="1">
    <location>
        <begin position="48"/>
        <end position="79"/>
    </location>
</feature>
<dbReference type="Pfam" id="PF03469">
    <property type="entry name" value="XH"/>
    <property type="match status" value="1"/>
</dbReference>
<keyword evidence="4" id="KW-1185">Reference proteome</keyword>
<gene>
    <name evidence="3" type="ORF">RIF29_04404</name>
</gene>
<dbReference type="PANTHER" id="PTHR21596">
    <property type="entry name" value="RIBONUCLEASE P SUBUNIT P38"/>
    <property type="match status" value="1"/>
</dbReference>
<organism evidence="3 4">
    <name type="scientific">Crotalaria pallida</name>
    <name type="common">Smooth rattlebox</name>
    <name type="synonym">Crotalaria striata</name>
    <dbReference type="NCBI Taxonomy" id="3830"/>
    <lineage>
        <taxon>Eukaryota</taxon>
        <taxon>Viridiplantae</taxon>
        <taxon>Streptophyta</taxon>
        <taxon>Embryophyta</taxon>
        <taxon>Tracheophyta</taxon>
        <taxon>Spermatophyta</taxon>
        <taxon>Magnoliopsida</taxon>
        <taxon>eudicotyledons</taxon>
        <taxon>Gunneridae</taxon>
        <taxon>Pentapetalae</taxon>
        <taxon>rosids</taxon>
        <taxon>fabids</taxon>
        <taxon>Fabales</taxon>
        <taxon>Fabaceae</taxon>
        <taxon>Papilionoideae</taxon>
        <taxon>50 kb inversion clade</taxon>
        <taxon>genistoids sensu lato</taxon>
        <taxon>core genistoids</taxon>
        <taxon>Crotalarieae</taxon>
        <taxon>Crotalaria</taxon>
    </lineage>
</organism>
<comment type="caution">
    <text evidence="3">The sequence shown here is derived from an EMBL/GenBank/DDBJ whole genome shotgun (WGS) entry which is preliminary data.</text>
</comment>
<name>A0AAN9J0Z7_CROPI</name>
<dbReference type="InterPro" id="IPR005379">
    <property type="entry name" value="FDM1-5/IDN2_XH"/>
</dbReference>
<dbReference type="Proteomes" id="UP001372338">
    <property type="component" value="Unassembled WGS sequence"/>
</dbReference>
<dbReference type="AlphaFoldDB" id="A0AAN9J0Z7"/>
<evidence type="ECO:0000256" key="1">
    <source>
        <dbReference type="SAM" id="Coils"/>
    </source>
</evidence>
<proteinExistence type="predicted"/>
<dbReference type="EMBL" id="JAYWIO010000001">
    <property type="protein sequence ID" value="KAK7290175.1"/>
    <property type="molecule type" value="Genomic_DNA"/>
</dbReference>
<reference evidence="3 4" key="1">
    <citation type="submission" date="2024-01" db="EMBL/GenBank/DDBJ databases">
        <title>The genomes of 5 underutilized Papilionoideae crops provide insights into root nodulation and disease resistanc.</title>
        <authorList>
            <person name="Yuan L."/>
        </authorList>
    </citation>
    <scope>NUCLEOTIDE SEQUENCE [LARGE SCALE GENOMIC DNA]</scope>
    <source>
        <strain evidence="3">ZHUSHIDOU_FW_LH</strain>
        <tissue evidence="3">Leaf</tissue>
    </source>
</reference>
<feature type="domain" description="Factor of DNA methylation 1-5/IDN2" evidence="2">
    <location>
        <begin position="69"/>
        <end position="145"/>
    </location>
</feature>
<evidence type="ECO:0000313" key="3">
    <source>
        <dbReference type="EMBL" id="KAK7290175.1"/>
    </source>
</evidence>
<accession>A0AAN9J0Z7</accession>
<keyword evidence="1" id="KW-0175">Coiled coil</keyword>
<evidence type="ECO:0000259" key="2">
    <source>
        <dbReference type="Pfam" id="PF03469"/>
    </source>
</evidence>
<sequence>MLELENKELKEKLDSKKHMEDDYLKLVTDLHMNIRQKEISLEELDESYTELIIRERQCNEELQKARKKLIMEIIDFDDQRLKALKKEVSFDAYNAVVVALKELNEFNPSGRTVVSELWNKTLKRRATLEEGVEFLLNQRKNKRRKSTTTEAVNYANLKG</sequence>
<protein>
    <recommendedName>
        <fullName evidence="2">Factor of DNA methylation 1-5/IDN2 domain-containing protein</fullName>
    </recommendedName>
</protein>
<dbReference type="PANTHER" id="PTHR21596:SF65">
    <property type="entry name" value="PROTEIN INVOLVED IN DE NOVO 2-RELATED"/>
    <property type="match status" value="1"/>
</dbReference>
<dbReference type="InterPro" id="IPR045177">
    <property type="entry name" value="FDM1-5/IDN2"/>
</dbReference>
<dbReference type="GO" id="GO:0080188">
    <property type="term" value="P:gene silencing by siRNA-directed DNA methylation"/>
    <property type="evidence" value="ECO:0007669"/>
    <property type="project" value="InterPro"/>
</dbReference>
<evidence type="ECO:0000313" key="4">
    <source>
        <dbReference type="Proteomes" id="UP001372338"/>
    </source>
</evidence>